<comment type="caution">
    <text evidence="1">The sequence shown here is derived from an EMBL/GenBank/DDBJ whole genome shotgun (WGS) entry which is preliminary data.</text>
</comment>
<dbReference type="Proteomes" id="UP000216852">
    <property type="component" value="Unassembled WGS sequence"/>
</dbReference>
<protein>
    <submittedName>
        <fullName evidence="1">Uncharacterized protein</fullName>
    </submittedName>
</protein>
<evidence type="ECO:0000313" key="2">
    <source>
        <dbReference type="Proteomes" id="UP000216852"/>
    </source>
</evidence>
<dbReference type="EMBL" id="NPBJ01000036">
    <property type="protein sequence ID" value="PAD98558.1"/>
    <property type="molecule type" value="Genomic_DNA"/>
</dbReference>
<sequence>MATHYVNHSITNDMGIDNILTIAARPSGSNVYASIDFDAGIWDSRIDWEMELQRKTNGVWKTIGTFKGYVSAKSPSNRTYTNVRQTGSQRLLVSFWQGGSYKGAAVTPTWTP</sequence>
<evidence type="ECO:0000313" key="1">
    <source>
        <dbReference type="EMBL" id="PAD98558.1"/>
    </source>
</evidence>
<proteinExistence type="predicted"/>
<gene>
    <name evidence="1" type="ORF">CHH48_16740</name>
</gene>
<name>A0ABX4GUK4_9BACI</name>
<organism evidence="1 2">
    <name type="scientific">Terribacillus saccharophilus</name>
    <dbReference type="NCBI Taxonomy" id="361277"/>
    <lineage>
        <taxon>Bacteria</taxon>
        <taxon>Bacillati</taxon>
        <taxon>Bacillota</taxon>
        <taxon>Bacilli</taxon>
        <taxon>Bacillales</taxon>
        <taxon>Bacillaceae</taxon>
        <taxon>Terribacillus</taxon>
    </lineage>
</organism>
<reference evidence="1 2" key="1">
    <citation type="submission" date="2017-07" db="EMBL/GenBank/DDBJ databases">
        <title>Isolation and whole genome analysis of endospore-forming bacteria from heroin.</title>
        <authorList>
            <person name="Kalinowski J."/>
            <person name="Ahrens B."/>
            <person name="Al-Dilaimi A."/>
            <person name="Winkler A."/>
            <person name="Wibberg D."/>
            <person name="Schleenbecker U."/>
            <person name="Ruckert C."/>
            <person name="Wolfel R."/>
            <person name="Grass G."/>
        </authorList>
    </citation>
    <scope>NUCLEOTIDE SEQUENCE [LARGE SCALE GENOMIC DNA]</scope>
    <source>
        <strain evidence="1 2">7517-1</strain>
    </source>
</reference>
<keyword evidence="2" id="KW-1185">Reference proteome</keyword>
<dbReference type="RefSeq" id="WP_095220462.1">
    <property type="nucleotide sequence ID" value="NZ_NPBJ01000036.1"/>
</dbReference>
<accession>A0ABX4GUK4</accession>